<dbReference type="Proteomes" id="UP000316331">
    <property type="component" value="Unassembled WGS sequence"/>
</dbReference>
<proteinExistence type="predicted"/>
<comment type="caution">
    <text evidence="2">The sequence shown here is derived from an EMBL/GenBank/DDBJ whole genome shotgun (WGS) entry which is preliminary data.</text>
</comment>
<name>A0A543FFM9_9NOCA</name>
<protein>
    <submittedName>
        <fullName evidence="2">Helix-turn-helix protein</fullName>
    </submittedName>
</protein>
<dbReference type="InterPro" id="IPR001387">
    <property type="entry name" value="Cro/C1-type_HTH"/>
</dbReference>
<dbReference type="OrthoDB" id="4566956at2"/>
<dbReference type="PROSITE" id="PS50943">
    <property type="entry name" value="HTH_CROC1"/>
    <property type="match status" value="1"/>
</dbReference>
<dbReference type="Gene3D" id="1.10.260.40">
    <property type="entry name" value="lambda repressor-like DNA-binding domains"/>
    <property type="match status" value="1"/>
</dbReference>
<feature type="domain" description="HTH cro/C1-type" evidence="1">
    <location>
        <begin position="17"/>
        <end position="71"/>
    </location>
</feature>
<dbReference type="GO" id="GO:0003677">
    <property type="term" value="F:DNA binding"/>
    <property type="evidence" value="ECO:0007669"/>
    <property type="project" value="InterPro"/>
</dbReference>
<dbReference type="Gene3D" id="3.30.450.180">
    <property type="match status" value="1"/>
</dbReference>
<dbReference type="Pfam" id="PF13560">
    <property type="entry name" value="HTH_31"/>
    <property type="match status" value="1"/>
</dbReference>
<dbReference type="RefSeq" id="WP_141810544.1">
    <property type="nucleotide sequence ID" value="NZ_VFPG01000001.1"/>
</dbReference>
<dbReference type="AlphaFoldDB" id="A0A543FFM9"/>
<accession>A0A543FFM9</accession>
<dbReference type="SUPFAM" id="SSF47413">
    <property type="entry name" value="lambda repressor-like DNA-binding domains"/>
    <property type="match status" value="1"/>
</dbReference>
<evidence type="ECO:0000259" key="1">
    <source>
        <dbReference type="PROSITE" id="PS50943"/>
    </source>
</evidence>
<reference evidence="2 3" key="1">
    <citation type="submission" date="2019-06" db="EMBL/GenBank/DDBJ databases">
        <title>Sequencing the genomes of 1000 actinobacteria strains.</title>
        <authorList>
            <person name="Klenk H.-P."/>
        </authorList>
    </citation>
    <scope>NUCLEOTIDE SEQUENCE [LARGE SCALE GENOMIC DNA]</scope>
    <source>
        <strain evidence="2 3">DSM 103495</strain>
    </source>
</reference>
<evidence type="ECO:0000313" key="2">
    <source>
        <dbReference type="EMBL" id="TQM32667.1"/>
    </source>
</evidence>
<keyword evidence="3" id="KW-1185">Reference proteome</keyword>
<dbReference type="InterPro" id="IPR010982">
    <property type="entry name" value="Lambda_DNA-bd_dom_sf"/>
</dbReference>
<dbReference type="InterPro" id="IPR041413">
    <property type="entry name" value="MLTR_LBD"/>
</dbReference>
<dbReference type="EMBL" id="VFPG01000001">
    <property type="protein sequence ID" value="TQM32667.1"/>
    <property type="molecule type" value="Genomic_DNA"/>
</dbReference>
<dbReference type="CDD" id="cd00093">
    <property type="entry name" value="HTH_XRE"/>
    <property type="match status" value="1"/>
</dbReference>
<sequence>MTHQRHPPQPPTLGTALRQIREYLGLSREAAYAHTRVSVSHLKNIERDDKTPSPPLLDDLIRGYRLDPTQAEYLHNLRGTPHHLDPPDVLRAKILESPRLATHLLDLERRGVLAAYVDPTWTILFSNGLFRTANPGLDEQGSVPVWVFSRAGRSVLADYDAEAHIAVSSVRGVSGRFRGSLQVREIFGRLRNNPEFRERWHTTIDVTFIRPTETPVRLRDDTGNTTAYTLTISPTDPTHEIHLLTAVQTDLGETWL</sequence>
<organism evidence="2 3">
    <name type="scientific">Nocardia bhagyanarayanae</name>
    <dbReference type="NCBI Taxonomy" id="1215925"/>
    <lineage>
        <taxon>Bacteria</taxon>
        <taxon>Bacillati</taxon>
        <taxon>Actinomycetota</taxon>
        <taxon>Actinomycetes</taxon>
        <taxon>Mycobacteriales</taxon>
        <taxon>Nocardiaceae</taxon>
        <taxon>Nocardia</taxon>
    </lineage>
</organism>
<gene>
    <name evidence="2" type="ORF">FB390_4362</name>
</gene>
<evidence type="ECO:0000313" key="3">
    <source>
        <dbReference type="Proteomes" id="UP000316331"/>
    </source>
</evidence>
<dbReference type="Pfam" id="PF17765">
    <property type="entry name" value="MLTR_LBD"/>
    <property type="match status" value="1"/>
</dbReference>
<dbReference type="SMART" id="SM00530">
    <property type="entry name" value="HTH_XRE"/>
    <property type="match status" value="1"/>
</dbReference>